<name>A0ABR8VF88_9BACT</name>
<proteinExistence type="predicted"/>
<organism evidence="1 2">
    <name type="scientific">Phocaeicola faecium</name>
    <dbReference type="NCBI Taxonomy" id="2762213"/>
    <lineage>
        <taxon>Bacteria</taxon>
        <taxon>Pseudomonadati</taxon>
        <taxon>Bacteroidota</taxon>
        <taxon>Bacteroidia</taxon>
        <taxon>Bacteroidales</taxon>
        <taxon>Bacteroidaceae</taxon>
        <taxon>Phocaeicola</taxon>
    </lineage>
</organism>
<accession>A0ABR8VF88</accession>
<dbReference type="Pfam" id="PF10771">
    <property type="entry name" value="DUF2582"/>
    <property type="match status" value="1"/>
</dbReference>
<dbReference type="Gene3D" id="1.10.10.10">
    <property type="entry name" value="Winged helix-like DNA-binding domain superfamily/Winged helix DNA-binding domain"/>
    <property type="match status" value="1"/>
</dbReference>
<gene>
    <name evidence="1" type="ORF">H9626_14575</name>
</gene>
<reference evidence="1 2" key="1">
    <citation type="submission" date="2020-08" db="EMBL/GenBank/DDBJ databases">
        <title>A Genomic Blueprint of the Chicken Gut Microbiome.</title>
        <authorList>
            <person name="Gilroy R."/>
            <person name="Ravi A."/>
            <person name="Getino M."/>
            <person name="Pursley I."/>
            <person name="Horton D.L."/>
            <person name="Alikhan N.-F."/>
            <person name="Baker D."/>
            <person name="Gharbi K."/>
            <person name="Hall N."/>
            <person name="Watson M."/>
            <person name="Adriaenssens E.M."/>
            <person name="Foster-Nyarko E."/>
            <person name="Jarju S."/>
            <person name="Secka A."/>
            <person name="Antonio M."/>
            <person name="Oren A."/>
            <person name="Chaudhuri R."/>
            <person name="La Ragione R.M."/>
            <person name="Hildebrand F."/>
            <person name="Pallen M.J."/>
        </authorList>
    </citation>
    <scope>NUCLEOTIDE SEQUENCE [LARGE SCALE GENOMIC DNA]</scope>
    <source>
        <strain evidence="1 2">Sa1YUN3</strain>
    </source>
</reference>
<dbReference type="InterPro" id="IPR036388">
    <property type="entry name" value="WH-like_DNA-bd_sf"/>
</dbReference>
<keyword evidence="2" id="KW-1185">Reference proteome</keyword>
<comment type="caution">
    <text evidence="1">The sequence shown here is derived from an EMBL/GenBank/DDBJ whole genome shotgun (WGS) entry which is preliminary data.</text>
</comment>
<evidence type="ECO:0000313" key="2">
    <source>
        <dbReference type="Proteomes" id="UP000616346"/>
    </source>
</evidence>
<dbReference type="Proteomes" id="UP000616346">
    <property type="component" value="Unassembled WGS sequence"/>
</dbReference>
<protein>
    <submittedName>
        <fullName evidence="1">Winged helix-turn-helix domain-containing protein</fullName>
    </submittedName>
</protein>
<dbReference type="EMBL" id="JACSPQ010000060">
    <property type="protein sequence ID" value="MBD8003408.1"/>
    <property type="molecule type" value="Genomic_DNA"/>
</dbReference>
<dbReference type="InterPro" id="IPR019707">
    <property type="entry name" value="DUF2582"/>
</dbReference>
<evidence type="ECO:0000313" key="1">
    <source>
        <dbReference type="EMBL" id="MBD8003408.1"/>
    </source>
</evidence>
<sequence length="70" mass="8165">MNKTAIGENAGIVWRALHNNTFSWEELLRNTSLNPIELACAIGWLAREDKIVVSYRNGIVYFDIYHETYY</sequence>
<dbReference type="RefSeq" id="WP_178257682.1">
    <property type="nucleotide sequence ID" value="NZ_JACSPQ010000060.1"/>
</dbReference>